<feature type="domain" description="NodB homology" evidence="2">
    <location>
        <begin position="38"/>
        <end position="221"/>
    </location>
</feature>
<name>A0A1M5XGD0_9CLOT</name>
<organism evidence="3 4">
    <name type="scientific">Clostridium collagenovorans DSM 3089</name>
    <dbReference type="NCBI Taxonomy" id="1121306"/>
    <lineage>
        <taxon>Bacteria</taxon>
        <taxon>Bacillati</taxon>
        <taxon>Bacillota</taxon>
        <taxon>Clostridia</taxon>
        <taxon>Eubacteriales</taxon>
        <taxon>Clostridiaceae</taxon>
        <taxon>Clostridium</taxon>
    </lineage>
</organism>
<proteinExistence type="predicted"/>
<dbReference type="AlphaFoldDB" id="A0A1M5XGD0"/>
<gene>
    <name evidence="3" type="ORF">SAMN02745196_02208</name>
</gene>
<dbReference type="PROSITE" id="PS51677">
    <property type="entry name" value="NODB"/>
    <property type="match status" value="1"/>
</dbReference>
<reference evidence="3 4" key="1">
    <citation type="submission" date="2016-11" db="EMBL/GenBank/DDBJ databases">
        <authorList>
            <person name="Jaros S."/>
            <person name="Januszkiewicz K."/>
            <person name="Wedrychowicz H."/>
        </authorList>
    </citation>
    <scope>NUCLEOTIDE SEQUENCE [LARGE SCALE GENOMIC DNA]</scope>
    <source>
        <strain evidence="3 4">DSM 3089</strain>
    </source>
</reference>
<protein>
    <submittedName>
        <fullName evidence="3">Peptidoglycan/xylan/chitin deacetylase, PgdA/CDA1 family</fullName>
    </submittedName>
</protein>
<evidence type="ECO:0000313" key="3">
    <source>
        <dbReference type="EMBL" id="SHH98588.1"/>
    </source>
</evidence>
<dbReference type="CDD" id="cd10959">
    <property type="entry name" value="CE4_NodB_like_3"/>
    <property type="match status" value="1"/>
</dbReference>
<dbReference type="GO" id="GO:0005975">
    <property type="term" value="P:carbohydrate metabolic process"/>
    <property type="evidence" value="ECO:0007669"/>
    <property type="project" value="InterPro"/>
</dbReference>
<dbReference type="PANTHER" id="PTHR10587">
    <property type="entry name" value="GLYCOSYL TRANSFERASE-RELATED"/>
    <property type="match status" value="1"/>
</dbReference>
<keyword evidence="1" id="KW-1133">Transmembrane helix</keyword>
<dbReference type="GO" id="GO:0016810">
    <property type="term" value="F:hydrolase activity, acting on carbon-nitrogen (but not peptide) bonds"/>
    <property type="evidence" value="ECO:0007669"/>
    <property type="project" value="InterPro"/>
</dbReference>
<dbReference type="InterPro" id="IPR011330">
    <property type="entry name" value="Glyco_hydro/deAcase_b/a-brl"/>
</dbReference>
<dbReference type="EMBL" id="FQXP01000008">
    <property type="protein sequence ID" value="SHH98588.1"/>
    <property type="molecule type" value="Genomic_DNA"/>
</dbReference>
<keyword evidence="1" id="KW-0472">Membrane</keyword>
<accession>A0A1M5XGD0</accession>
<dbReference type="Gene3D" id="3.20.20.370">
    <property type="entry name" value="Glycoside hydrolase/deacetylase"/>
    <property type="match status" value="1"/>
</dbReference>
<evidence type="ECO:0000259" key="2">
    <source>
        <dbReference type="PROSITE" id="PS51677"/>
    </source>
</evidence>
<keyword evidence="4" id="KW-1185">Reference proteome</keyword>
<keyword evidence="1" id="KW-0812">Transmembrane</keyword>
<dbReference type="InterPro" id="IPR050248">
    <property type="entry name" value="Polysacc_deacetylase_ArnD"/>
</dbReference>
<dbReference type="SUPFAM" id="SSF88713">
    <property type="entry name" value="Glycoside hydrolase/deacetylase"/>
    <property type="match status" value="1"/>
</dbReference>
<sequence length="233" mass="26984">MIKVILIIGMGFYLYSLLPTLYYRIKIRKSIENGKHNKSILLSFDDGPSIEYTNKLLDLLKRYNIKATFFVVAKSAKESPDIINRILKAGHSLGIHSLEHKNAMFHGYFYTKNDFKETISIVNSFKSNVVYYRPPWGQVNLFTLYYVKKYNLKLVLWSVMVGDWSKYTTVEDIESRLLNWTKSGSVICLHDGRGAMGAPLRTIQALEEVIPKLLEKGFKFLNIDDFYMENNKA</sequence>
<evidence type="ECO:0000256" key="1">
    <source>
        <dbReference type="SAM" id="Phobius"/>
    </source>
</evidence>
<feature type="transmembrane region" description="Helical" evidence="1">
    <location>
        <begin position="6"/>
        <end position="25"/>
    </location>
</feature>
<evidence type="ECO:0000313" key="4">
    <source>
        <dbReference type="Proteomes" id="UP000184526"/>
    </source>
</evidence>
<dbReference type="Pfam" id="PF01522">
    <property type="entry name" value="Polysacc_deac_1"/>
    <property type="match status" value="1"/>
</dbReference>
<dbReference type="InterPro" id="IPR002509">
    <property type="entry name" value="NODB_dom"/>
</dbReference>
<dbReference type="Proteomes" id="UP000184526">
    <property type="component" value="Unassembled WGS sequence"/>
</dbReference>
<dbReference type="STRING" id="1121306.SAMN02745196_02208"/>
<dbReference type="RefSeq" id="WP_072832072.1">
    <property type="nucleotide sequence ID" value="NZ_FQXP01000008.1"/>
</dbReference>